<keyword evidence="2" id="KW-1185">Reference proteome</keyword>
<gene>
    <name evidence="1" type="ORF">COCSUDRAFT_44276</name>
</gene>
<protein>
    <recommendedName>
        <fullName evidence="3">Aminoglycoside phosphotransferase domain-containing protein</fullName>
    </recommendedName>
</protein>
<proteinExistence type="predicted"/>
<dbReference type="AlphaFoldDB" id="I0YN91"/>
<organism evidence="1 2">
    <name type="scientific">Coccomyxa subellipsoidea (strain C-169)</name>
    <name type="common">Green microalga</name>
    <dbReference type="NCBI Taxonomy" id="574566"/>
    <lineage>
        <taxon>Eukaryota</taxon>
        <taxon>Viridiplantae</taxon>
        <taxon>Chlorophyta</taxon>
        <taxon>core chlorophytes</taxon>
        <taxon>Trebouxiophyceae</taxon>
        <taxon>Trebouxiophyceae incertae sedis</taxon>
        <taxon>Coccomyxaceae</taxon>
        <taxon>Coccomyxa</taxon>
        <taxon>Coccomyxa subellipsoidea</taxon>
    </lineage>
</organism>
<dbReference type="SUPFAM" id="SSF56112">
    <property type="entry name" value="Protein kinase-like (PK-like)"/>
    <property type="match status" value="1"/>
</dbReference>
<dbReference type="GeneID" id="17037834"/>
<evidence type="ECO:0008006" key="3">
    <source>
        <dbReference type="Google" id="ProtNLM"/>
    </source>
</evidence>
<reference evidence="1 2" key="1">
    <citation type="journal article" date="2012" name="Genome Biol.">
        <title>The genome of the polar eukaryotic microalga coccomyxa subellipsoidea reveals traits of cold adaptation.</title>
        <authorList>
            <person name="Blanc G."/>
            <person name="Agarkova I."/>
            <person name="Grimwood J."/>
            <person name="Kuo A."/>
            <person name="Brueggeman A."/>
            <person name="Dunigan D."/>
            <person name="Gurnon J."/>
            <person name="Ladunga I."/>
            <person name="Lindquist E."/>
            <person name="Lucas S."/>
            <person name="Pangilinan J."/>
            <person name="Proschold T."/>
            <person name="Salamov A."/>
            <person name="Schmutz J."/>
            <person name="Weeks D."/>
            <person name="Yamada T."/>
            <person name="Claverie J.M."/>
            <person name="Grigoriev I."/>
            <person name="Van Etten J."/>
            <person name="Lomsadze A."/>
            <person name="Borodovsky M."/>
        </authorList>
    </citation>
    <scope>NUCLEOTIDE SEQUENCE [LARGE SCALE GENOMIC DNA]</scope>
    <source>
        <strain evidence="1 2">C-169</strain>
    </source>
</reference>
<accession>I0YN91</accession>
<name>I0YN91_COCSC</name>
<dbReference type="EMBL" id="AGSI01000017">
    <property type="protein sequence ID" value="EIE19860.1"/>
    <property type="molecule type" value="Genomic_DNA"/>
</dbReference>
<dbReference type="Proteomes" id="UP000007264">
    <property type="component" value="Unassembled WGS sequence"/>
</dbReference>
<dbReference type="RefSeq" id="XP_005644404.1">
    <property type="nucleotide sequence ID" value="XM_005644347.1"/>
</dbReference>
<dbReference type="OrthoDB" id="541672at2759"/>
<sequence>MGAALLSSIGGLVRGEVEIYEIFETVDMLDLWRQQPGTMRRGAQILKTLYDTLHLLHAFYEQLLKSPPPRTLRISLLTREVPVALHDAARYSRVRMLQKDGNPCLFTYRDPQTDQKFVAKIVRGLINGDVHSTWALAGYAPKLAAEPEVVAVDLDGPLILLRMEFLSTAVWRYPPELLDAEKPAALDAAKRALDVVHGLELPSGGTGVHGDLRAPNVLLRGDDSGVWHVVFLDCDWSGELGNARYPDLPNRSLQWPPGADWDELITQEHDRWQLEHAFAVRIALMHLFVQRRLTQTNNHV</sequence>
<dbReference type="KEGG" id="csl:COCSUDRAFT_44276"/>
<evidence type="ECO:0000313" key="1">
    <source>
        <dbReference type="EMBL" id="EIE19860.1"/>
    </source>
</evidence>
<evidence type="ECO:0000313" key="2">
    <source>
        <dbReference type="Proteomes" id="UP000007264"/>
    </source>
</evidence>
<dbReference type="InterPro" id="IPR011009">
    <property type="entry name" value="Kinase-like_dom_sf"/>
</dbReference>
<comment type="caution">
    <text evidence="1">The sequence shown here is derived from an EMBL/GenBank/DDBJ whole genome shotgun (WGS) entry which is preliminary data.</text>
</comment>